<dbReference type="PANTHER" id="PTHR31595">
    <property type="entry name" value="LONG-CHAIN-ALCOHOL O-FATTY-ACYLTRANSFERASE 3-RELATED"/>
    <property type="match status" value="1"/>
</dbReference>
<comment type="caution">
    <text evidence="10">The sequence shown here is derived from an EMBL/GenBank/DDBJ whole genome shotgun (WGS) entry which is preliminary data.</text>
</comment>
<dbReference type="Pfam" id="PF13813">
    <property type="entry name" value="MBOAT_2"/>
    <property type="match status" value="1"/>
</dbReference>
<keyword evidence="11" id="KW-1185">Reference proteome</keyword>
<dbReference type="InterPro" id="IPR032805">
    <property type="entry name" value="Wax_synthase_dom"/>
</dbReference>
<feature type="transmembrane region" description="Helical" evidence="8">
    <location>
        <begin position="85"/>
        <end position="102"/>
    </location>
</feature>
<feature type="domain" description="Wax synthase" evidence="9">
    <location>
        <begin position="376"/>
        <end position="463"/>
    </location>
</feature>
<evidence type="ECO:0000256" key="2">
    <source>
        <dbReference type="ARBA" id="ARBA00007282"/>
    </source>
</evidence>
<dbReference type="GO" id="GO:0006629">
    <property type="term" value="P:lipid metabolic process"/>
    <property type="evidence" value="ECO:0007669"/>
    <property type="project" value="InterPro"/>
</dbReference>
<dbReference type="OrthoDB" id="2796277at2759"/>
<feature type="transmembrane region" description="Helical" evidence="8">
    <location>
        <begin position="287"/>
        <end position="305"/>
    </location>
</feature>
<dbReference type="GO" id="GO:0016020">
    <property type="term" value="C:membrane"/>
    <property type="evidence" value="ECO:0007669"/>
    <property type="project" value="UniProtKB-SubCell"/>
</dbReference>
<name>A0A4U6XLP4_9PEZI</name>
<dbReference type="Proteomes" id="UP000310108">
    <property type="component" value="Unassembled WGS sequence"/>
</dbReference>
<keyword evidence="5 8" id="KW-1133">Transmembrane helix</keyword>
<gene>
    <name evidence="10" type="ORF">CTA1_9389</name>
</gene>
<dbReference type="PANTHER" id="PTHR31595:SF67">
    <property type="entry name" value="WAX SYNTHASE DOMAIN-CONTAINING PROTEIN"/>
    <property type="match status" value="1"/>
</dbReference>
<evidence type="ECO:0000256" key="8">
    <source>
        <dbReference type="SAM" id="Phobius"/>
    </source>
</evidence>
<feature type="transmembrane region" description="Helical" evidence="8">
    <location>
        <begin position="122"/>
        <end position="141"/>
    </location>
</feature>
<evidence type="ECO:0000256" key="4">
    <source>
        <dbReference type="ARBA" id="ARBA00022692"/>
    </source>
</evidence>
<feature type="transmembrane region" description="Helical" evidence="8">
    <location>
        <begin position="460"/>
        <end position="481"/>
    </location>
</feature>
<keyword evidence="6 8" id="KW-0472">Membrane</keyword>
<keyword evidence="3" id="KW-0808">Transferase</keyword>
<evidence type="ECO:0000256" key="5">
    <source>
        <dbReference type="ARBA" id="ARBA00022989"/>
    </source>
</evidence>
<evidence type="ECO:0000259" key="9">
    <source>
        <dbReference type="Pfam" id="PF13813"/>
    </source>
</evidence>
<sequence>MAAGISTTLGLPDLATPVLANISKPSLANVSSPVLATIVRDTYRAAFKARVAAGEARPFVLPYAIFATFIVPILYMTIPHTKRPWLYHARWLVLGYIIMFNLDILKGTSSTNMSVSYTAGLSAFWGIMTNVTMLVFTAPQFDYERVVRRKATKPTSSSKSSEPTSRSSSPGDRSAAPNVPGLKRRDVSKKRRAGRVTAPEVNLDEYEYYWQAYPENGTFLERLGWVIDLYTNFRGVGWSWAVPSVPSPAPPERPGTGEMVKMDTIPLETFAGCQTYKDENDFLRRKLIPIGLVYLLLDVFKVVMVEDPYFVLGNSSLPLPPHLAALPSWVPPVYRHATVIGIIYAGLIMVFSVHDLFQYYVLSKIFPMRGELWQYSTVFGSFTQILDRGLAGFWGAWWHQTFRHSFSAPVNFAVKHGYLEKRARSTKMIGMLIAFLLSGLLHGAGSVSSIPETKWWKPALFFWLSGVGVLIQQSFCTALKPQISRLPRVLRRLGNLLFVVAWLHVTVRSLADDFAETGLWLMEPVPLSVVRALGFGRGEVSWWKPDMEAIGHWHTGQHWWDSGFSY</sequence>
<dbReference type="EMBL" id="PJEX01000064">
    <property type="protein sequence ID" value="TKW56567.1"/>
    <property type="molecule type" value="Genomic_DNA"/>
</dbReference>
<evidence type="ECO:0000256" key="1">
    <source>
        <dbReference type="ARBA" id="ARBA00004141"/>
    </source>
</evidence>
<proteinExistence type="inferred from homology"/>
<feature type="transmembrane region" description="Helical" evidence="8">
    <location>
        <begin position="337"/>
        <end position="362"/>
    </location>
</feature>
<keyword evidence="4 8" id="KW-0812">Transmembrane</keyword>
<accession>A0A4U6XLP4</accession>
<evidence type="ECO:0000256" key="3">
    <source>
        <dbReference type="ARBA" id="ARBA00022679"/>
    </source>
</evidence>
<protein>
    <recommendedName>
        <fullName evidence="9">Wax synthase domain-containing protein</fullName>
    </recommendedName>
</protein>
<feature type="region of interest" description="Disordered" evidence="7">
    <location>
        <begin position="152"/>
        <end position="194"/>
    </location>
</feature>
<feature type="transmembrane region" description="Helical" evidence="8">
    <location>
        <begin position="428"/>
        <end position="448"/>
    </location>
</feature>
<dbReference type="GO" id="GO:0008374">
    <property type="term" value="F:O-acyltransferase activity"/>
    <property type="evidence" value="ECO:0007669"/>
    <property type="project" value="InterPro"/>
</dbReference>
<feature type="transmembrane region" description="Helical" evidence="8">
    <location>
        <begin position="60"/>
        <end position="78"/>
    </location>
</feature>
<comment type="subcellular location">
    <subcellularLocation>
        <location evidence="1">Membrane</location>
        <topology evidence="1">Multi-pass membrane protein</topology>
    </subcellularLocation>
</comment>
<organism evidence="10 11">
    <name type="scientific">Colletotrichum tanaceti</name>
    <dbReference type="NCBI Taxonomy" id="1306861"/>
    <lineage>
        <taxon>Eukaryota</taxon>
        <taxon>Fungi</taxon>
        <taxon>Dikarya</taxon>
        <taxon>Ascomycota</taxon>
        <taxon>Pezizomycotina</taxon>
        <taxon>Sordariomycetes</taxon>
        <taxon>Hypocreomycetidae</taxon>
        <taxon>Glomerellales</taxon>
        <taxon>Glomerellaceae</taxon>
        <taxon>Colletotrichum</taxon>
        <taxon>Colletotrichum destructivum species complex</taxon>
    </lineage>
</organism>
<dbReference type="AlphaFoldDB" id="A0A4U6XLP4"/>
<comment type="similarity">
    <text evidence="2">Belongs to the wax synthase family.</text>
</comment>
<evidence type="ECO:0000313" key="11">
    <source>
        <dbReference type="Proteomes" id="UP000310108"/>
    </source>
</evidence>
<dbReference type="InterPro" id="IPR044851">
    <property type="entry name" value="Wax_synthase"/>
</dbReference>
<reference evidence="10 11" key="1">
    <citation type="journal article" date="2019" name="PLoS ONE">
        <title>Comparative genome analysis indicates high evolutionary potential of pathogenicity genes in Colletotrichum tanaceti.</title>
        <authorList>
            <person name="Lelwala R.V."/>
            <person name="Korhonen P.K."/>
            <person name="Young N.D."/>
            <person name="Scott J.B."/>
            <person name="Ades P.A."/>
            <person name="Gasser R.B."/>
            <person name="Taylor P.W.J."/>
        </authorList>
    </citation>
    <scope>NUCLEOTIDE SEQUENCE [LARGE SCALE GENOMIC DNA]</scope>
    <source>
        <strain evidence="10">BRIP57314</strain>
    </source>
</reference>
<feature type="compositionally biased region" description="Low complexity" evidence="7">
    <location>
        <begin position="153"/>
        <end position="170"/>
    </location>
</feature>
<evidence type="ECO:0000313" key="10">
    <source>
        <dbReference type="EMBL" id="TKW56567.1"/>
    </source>
</evidence>
<evidence type="ECO:0000256" key="6">
    <source>
        <dbReference type="ARBA" id="ARBA00023136"/>
    </source>
</evidence>
<evidence type="ECO:0000256" key="7">
    <source>
        <dbReference type="SAM" id="MobiDB-lite"/>
    </source>
</evidence>